<dbReference type="Gene3D" id="3.90.180.10">
    <property type="entry name" value="Medium-chain alcohol dehydrogenases, catalytic domain"/>
    <property type="match status" value="1"/>
</dbReference>
<evidence type="ECO:0000259" key="1">
    <source>
        <dbReference type="SMART" id="SM00829"/>
    </source>
</evidence>
<dbReference type="InterPro" id="IPR036291">
    <property type="entry name" value="NAD(P)-bd_dom_sf"/>
</dbReference>
<dbReference type="SUPFAM" id="SSF50129">
    <property type="entry name" value="GroES-like"/>
    <property type="match status" value="1"/>
</dbReference>
<name>A0ABT3Z586_9HYPH</name>
<accession>A0ABT3Z586</accession>
<dbReference type="RefSeq" id="WP_267652573.1">
    <property type="nucleotide sequence ID" value="NZ_JAOVZR010000001.1"/>
</dbReference>
<dbReference type="PANTHER" id="PTHR43677">
    <property type="entry name" value="SHORT-CHAIN DEHYDROGENASE/REDUCTASE"/>
    <property type="match status" value="1"/>
</dbReference>
<dbReference type="Proteomes" id="UP001073227">
    <property type="component" value="Unassembled WGS sequence"/>
</dbReference>
<dbReference type="PANTHER" id="PTHR43677:SF4">
    <property type="entry name" value="QUINONE OXIDOREDUCTASE-LIKE PROTEIN 2"/>
    <property type="match status" value="1"/>
</dbReference>
<reference evidence="2" key="1">
    <citation type="submission" date="2022-10" db="EMBL/GenBank/DDBJ databases">
        <title>Hoeflea sp. G2-23, isolated from marine algae.</title>
        <authorList>
            <person name="Kristyanto S."/>
            <person name="Kim J.M."/>
            <person name="Jeon C.O."/>
        </authorList>
    </citation>
    <scope>NUCLEOTIDE SEQUENCE</scope>
    <source>
        <strain evidence="2">G2-23</strain>
    </source>
</reference>
<evidence type="ECO:0000313" key="3">
    <source>
        <dbReference type="Proteomes" id="UP001073227"/>
    </source>
</evidence>
<dbReference type="SUPFAM" id="SSF51735">
    <property type="entry name" value="NAD(P)-binding Rossmann-fold domains"/>
    <property type="match status" value="1"/>
</dbReference>
<sequence length="322" mass="33914">MKAIICPDYGPVSNLDYREISDPHPGAGEVVIDAKAIGVNFPDGLLVQGLYQMKPPTPFSPGMEAAGVVSEVGDGVSQFIPGDRVVALLDHGGYAEKVLSPANRVHALPDSMSFEDACALMCAWGTSHYALKQRGQLQSGETLLVLGAAGSTGLAAIAIGKAMGARVIAVASTDEKQAACRDFGADIALPYEGLREALKRETGGRGVDVVFDPVGGQAFEVAARAMARHGRLLVVGFASGEIPKLAVNLALLKEFSLVGVFWGAFTANEPELYAANNRELFAWHADGVVKPRIDERRPLSEAAAALQRILDRGAIGKTILIP</sequence>
<organism evidence="2 3">
    <name type="scientific">Hoeflea algicola</name>
    <dbReference type="NCBI Taxonomy" id="2983763"/>
    <lineage>
        <taxon>Bacteria</taxon>
        <taxon>Pseudomonadati</taxon>
        <taxon>Pseudomonadota</taxon>
        <taxon>Alphaproteobacteria</taxon>
        <taxon>Hyphomicrobiales</taxon>
        <taxon>Rhizobiaceae</taxon>
        <taxon>Hoeflea</taxon>
    </lineage>
</organism>
<comment type="caution">
    <text evidence="2">The sequence shown here is derived from an EMBL/GenBank/DDBJ whole genome shotgun (WGS) entry which is preliminary data.</text>
</comment>
<gene>
    <name evidence="2" type="ORF">OEG84_04195</name>
</gene>
<dbReference type="InterPro" id="IPR013149">
    <property type="entry name" value="ADH-like_C"/>
</dbReference>
<dbReference type="EMBL" id="JAOVZR010000001">
    <property type="protein sequence ID" value="MCY0146937.1"/>
    <property type="molecule type" value="Genomic_DNA"/>
</dbReference>
<feature type="domain" description="Enoyl reductase (ER)" evidence="1">
    <location>
        <begin position="10"/>
        <end position="320"/>
    </location>
</feature>
<keyword evidence="3" id="KW-1185">Reference proteome</keyword>
<dbReference type="CDD" id="cd08241">
    <property type="entry name" value="QOR1"/>
    <property type="match status" value="1"/>
</dbReference>
<dbReference type="InterPro" id="IPR011032">
    <property type="entry name" value="GroES-like_sf"/>
</dbReference>
<proteinExistence type="predicted"/>
<dbReference type="SMART" id="SM00829">
    <property type="entry name" value="PKS_ER"/>
    <property type="match status" value="1"/>
</dbReference>
<dbReference type="Pfam" id="PF08240">
    <property type="entry name" value="ADH_N"/>
    <property type="match status" value="1"/>
</dbReference>
<dbReference type="Pfam" id="PF00107">
    <property type="entry name" value="ADH_zinc_N"/>
    <property type="match status" value="1"/>
</dbReference>
<dbReference type="Gene3D" id="3.40.50.720">
    <property type="entry name" value="NAD(P)-binding Rossmann-like Domain"/>
    <property type="match status" value="1"/>
</dbReference>
<dbReference type="InterPro" id="IPR013154">
    <property type="entry name" value="ADH-like_N"/>
</dbReference>
<protein>
    <submittedName>
        <fullName evidence="2">NADPH:quinone oxidoreductase family protein</fullName>
    </submittedName>
</protein>
<dbReference type="InterPro" id="IPR051397">
    <property type="entry name" value="Zn-ADH-like_protein"/>
</dbReference>
<evidence type="ECO:0000313" key="2">
    <source>
        <dbReference type="EMBL" id="MCY0146937.1"/>
    </source>
</evidence>
<dbReference type="InterPro" id="IPR020843">
    <property type="entry name" value="ER"/>
</dbReference>